<feature type="compositionally biased region" description="Polar residues" evidence="1">
    <location>
        <begin position="218"/>
        <end position="232"/>
    </location>
</feature>
<feature type="compositionally biased region" description="Basic and acidic residues" evidence="1">
    <location>
        <begin position="80"/>
        <end position="89"/>
    </location>
</feature>
<dbReference type="PANTHER" id="PTHR46010">
    <property type="entry name" value="PROTEIN IWS1 HOMOLOG"/>
    <property type="match status" value="1"/>
</dbReference>
<dbReference type="InterPro" id="IPR013083">
    <property type="entry name" value="Znf_RING/FYVE/PHD"/>
</dbReference>
<dbReference type="OrthoDB" id="106784at2759"/>
<protein>
    <submittedName>
        <fullName evidence="2">Putative e3 ubiquitin-protein ligase rbbp6 protein</fullName>
    </submittedName>
</protein>
<feature type="compositionally biased region" description="Polar residues" evidence="1">
    <location>
        <begin position="131"/>
        <end position="145"/>
    </location>
</feature>
<dbReference type="GO" id="GO:0016973">
    <property type="term" value="P:poly(A)+ mRNA export from nucleus"/>
    <property type="evidence" value="ECO:0007669"/>
    <property type="project" value="TreeGrafter"/>
</dbReference>
<dbReference type="Proteomes" id="UP000013521">
    <property type="component" value="Unassembled WGS sequence"/>
</dbReference>
<feature type="region of interest" description="Disordered" evidence="1">
    <location>
        <begin position="131"/>
        <end position="232"/>
    </location>
</feature>
<feature type="region of interest" description="Disordered" evidence="1">
    <location>
        <begin position="80"/>
        <end position="106"/>
    </location>
</feature>
<reference evidence="3" key="1">
    <citation type="journal article" date="2013" name="Genome Announc.">
        <title>Draft genome sequence of Neofusicoccum parvum isolate UCR-NP2, a fungal vascular pathogen associated with grapevine cankers.</title>
        <authorList>
            <person name="Blanco-Ulate B."/>
            <person name="Rolshausen P."/>
            <person name="Cantu D."/>
        </authorList>
    </citation>
    <scope>NUCLEOTIDE SEQUENCE [LARGE SCALE GENOMIC DNA]</scope>
    <source>
        <strain evidence="3">UCR-NP2</strain>
    </source>
</reference>
<evidence type="ECO:0000313" key="2">
    <source>
        <dbReference type="EMBL" id="EOD43156.1"/>
    </source>
</evidence>
<dbReference type="SUPFAM" id="SSF57850">
    <property type="entry name" value="RING/U-box"/>
    <property type="match status" value="1"/>
</dbReference>
<dbReference type="EMBL" id="KB916894">
    <property type="protein sequence ID" value="EOD43156.1"/>
    <property type="molecule type" value="Genomic_DNA"/>
</dbReference>
<dbReference type="OMA" id="CETCQAS"/>
<feature type="compositionally biased region" description="Basic and acidic residues" evidence="1">
    <location>
        <begin position="709"/>
        <end position="725"/>
    </location>
</feature>
<name>R1G4T4_BOTPV</name>
<dbReference type="InterPro" id="IPR051037">
    <property type="entry name" value="RNAPII_TF_IWS1"/>
</dbReference>
<gene>
    <name evidence="2" type="ORF">UCRNP2_10144</name>
</gene>
<dbReference type="GO" id="GO:0005634">
    <property type="term" value="C:nucleus"/>
    <property type="evidence" value="ECO:0007669"/>
    <property type="project" value="TreeGrafter"/>
</dbReference>
<dbReference type="PANTHER" id="PTHR46010:SF1">
    <property type="entry name" value="PROTEIN IWS1 HOMOLOG"/>
    <property type="match status" value="1"/>
</dbReference>
<dbReference type="CDD" id="cd16620">
    <property type="entry name" value="vRING-HC-C4C4_RBBP6"/>
    <property type="match status" value="1"/>
</dbReference>
<dbReference type="AlphaFoldDB" id="R1G4T4"/>
<proteinExistence type="predicted"/>
<dbReference type="KEGG" id="npa:UCRNP2_10144"/>
<sequence length="864" mass="93644">MDLASSLTQEEIPIKLRCAICNKLVVNAFGLPCCDQSICGNCQSSLPDSCPVCSHSPLSADDCKPKKNLRLTVKAYLKSEEKKRDKERAVGIAGKPETPVTPGGTAPAVVQSIEQPIDAPQQATANLVVHTQEQRGGTETAQPSEAPQTDAAPLAADQPQAEDANEAENPQEQDPNSKDPAADPTTGDDADVERKEDDQEGQEGAQDGQEAQSEGDKQNGTWNAGANGTQASGQAFGNGFGFDNSQAGFNGMNWGASGGFNPMMMNGMSNGNWNSFGMMGMPGMGMDPMAMSQGMFGGYGGQGMGMNGMNMGMGYGGGTRIASMGPAHISSRSRWVKASKGALVLVLAKLREVPLLKVRCQARIRANMRIRTLQKKGQRQEAMPLSRRPKFKLLRPMGGFGNADPNAMGMNMGMGMGMGMDPSFIGMAMPGRGRGGFRGGYGRGYQNFRGGFGGRGMQGSGFEPSGGFGGNVTVLAGGEPKGVGVEGAPTGPKAMREGLPNTGASGRLRGAFAGGIGKGFSQAGSAPSSEHQQRSRTPAADERDDAGSVANGTDVGSEAGGRRKRDKYRDREKERDRDYERKEKERDRDRERERDRDKDKKRSSRRDRSGSPSYDYSDDDRHHRSSRRRREKEREKERDRAERAARKEDDQTEGETEFKIQGRSKNKSGDVATGPAGSSSMPPPSHPKGTSGSRLSPPFQAPKGPSSSRTRDREREKDKDRESSSRRNSAQSSAPGTPSQSVDPHTLEREARNRERMLKEAQRRASLQNPSSSSSSSEKRKRGHEGFEDEKPFAPPTGPSAERERHGSSKRRRGSEAEASGSGSREERGRDSRKRRVSYKYEDEENDEARARRVESEREAQRWR</sequence>
<dbReference type="STRING" id="1287680.R1G4T4"/>
<feature type="compositionally biased region" description="Basic and acidic residues" evidence="1">
    <location>
        <begin position="632"/>
        <end position="649"/>
    </location>
</feature>
<dbReference type="Gene3D" id="3.30.40.10">
    <property type="entry name" value="Zinc/RING finger domain, C3HC4 (zinc finger)"/>
    <property type="match status" value="1"/>
</dbReference>
<feature type="region of interest" description="Disordered" evidence="1">
    <location>
        <begin position="481"/>
        <end position="864"/>
    </location>
</feature>
<feature type="compositionally biased region" description="Low complexity" evidence="1">
    <location>
        <begin position="146"/>
        <end position="162"/>
    </location>
</feature>
<feature type="compositionally biased region" description="Basic and acidic residues" evidence="1">
    <location>
        <begin position="745"/>
        <end position="763"/>
    </location>
</feature>
<feature type="compositionally biased region" description="Basic and acidic residues" evidence="1">
    <location>
        <begin position="567"/>
        <end position="600"/>
    </location>
</feature>
<dbReference type="HOGENOM" id="CLU_297922_0_0_1"/>
<accession>R1G4T4</accession>
<evidence type="ECO:0000256" key="1">
    <source>
        <dbReference type="SAM" id="MobiDB-lite"/>
    </source>
</evidence>
<feature type="compositionally biased region" description="Basic and acidic residues" evidence="1">
    <location>
        <begin position="848"/>
        <end position="864"/>
    </location>
</feature>
<feature type="compositionally biased region" description="Low complexity" evidence="1">
    <location>
        <begin position="202"/>
        <end position="212"/>
    </location>
</feature>
<dbReference type="eggNOG" id="ENOG502QYB8">
    <property type="taxonomic scope" value="Eukaryota"/>
</dbReference>
<organism evidence="2 3">
    <name type="scientific">Botryosphaeria parva (strain UCR-NP2)</name>
    <name type="common">Grapevine canker fungus</name>
    <name type="synonym">Neofusicoccum parvum</name>
    <dbReference type="NCBI Taxonomy" id="1287680"/>
    <lineage>
        <taxon>Eukaryota</taxon>
        <taxon>Fungi</taxon>
        <taxon>Dikarya</taxon>
        <taxon>Ascomycota</taxon>
        <taxon>Pezizomycotina</taxon>
        <taxon>Dothideomycetes</taxon>
        <taxon>Dothideomycetes incertae sedis</taxon>
        <taxon>Botryosphaeriales</taxon>
        <taxon>Botryosphaeriaceae</taxon>
        <taxon>Neofusicoccum</taxon>
    </lineage>
</organism>
<evidence type="ECO:0000313" key="3">
    <source>
        <dbReference type="Proteomes" id="UP000013521"/>
    </source>
</evidence>